<organism evidence="2 3">
    <name type="scientific">Eleusine coracana subsp. coracana</name>
    <dbReference type="NCBI Taxonomy" id="191504"/>
    <lineage>
        <taxon>Eukaryota</taxon>
        <taxon>Viridiplantae</taxon>
        <taxon>Streptophyta</taxon>
        <taxon>Embryophyta</taxon>
        <taxon>Tracheophyta</taxon>
        <taxon>Spermatophyta</taxon>
        <taxon>Magnoliopsida</taxon>
        <taxon>Liliopsida</taxon>
        <taxon>Poales</taxon>
        <taxon>Poaceae</taxon>
        <taxon>PACMAD clade</taxon>
        <taxon>Chloridoideae</taxon>
        <taxon>Cynodonteae</taxon>
        <taxon>Eleusininae</taxon>
        <taxon>Eleusine</taxon>
    </lineage>
</organism>
<dbReference type="InterPro" id="IPR053772">
    <property type="entry name" value="At1g61320/At1g61330-like"/>
</dbReference>
<evidence type="ECO:0000313" key="3">
    <source>
        <dbReference type="Proteomes" id="UP001054889"/>
    </source>
</evidence>
<dbReference type="EMBL" id="BQKI01000011">
    <property type="protein sequence ID" value="GJN04741.1"/>
    <property type="molecule type" value="Genomic_DNA"/>
</dbReference>
<reference evidence="2" key="2">
    <citation type="submission" date="2021-12" db="EMBL/GenBank/DDBJ databases">
        <title>Resequencing data analysis of finger millet.</title>
        <authorList>
            <person name="Hatakeyama M."/>
            <person name="Aluri S."/>
            <person name="Balachadran M.T."/>
            <person name="Sivarajan S.R."/>
            <person name="Poveda L."/>
            <person name="Shimizu-Inatsugi R."/>
            <person name="Schlapbach R."/>
            <person name="Sreeman S.M."/>
            <person name="Shimizu K.K."/>
        </authorList>
    </citation>
    <scope>NUCLEOTIDE SEQUENCE</scope>
</reference>
<evidence type="ECO:0000259" key="1">
    <source>
        <dbReference type="Pfam" id="PF23622"/>
    </source>
</evidence>
<dbReference type="Pfam" id="PF23622">
    <property type="entry name" value="LRR_At1g61320_AtMIF1"/>
    <property type="match status" value="1"/>
</dbReference>
<sequence length="155" mass="17516">MMPSKFLHLKYLNISLVESSISNYDYFSLIPFLSASRTLETFILRITCFVHTADRHHDSVLDGVCGDQLHLRQIPGCLRLDNLKNLRITRFRPSKSLVELTSHIVQNAAALLRVTLDAAAGCRGRRTAATNWCSPMNTEMVREAHKGAEIARKLH</sequence>
<dbReference type="PANTHER" id="PTHR34145">
    <property type="entry name" value="OS02G0105600 PROTEIN"/>
    <property type="match status" value="1"/>
</dbReference>
<dbReference type="AlphaFoldDB" id="A0AAV5D2S5"/>
<accession>A0AAV5D2S5</accession>
<dbReference type="InterPro" id="IPR055357">
    <property type="entry name" value="LRR_At1g61320_AtMIF1"/>
</dbReference>
<dbReference type="PANTHER" id="PTHR34145:SF8">
    <property type="entry name" value="OS05G0538250 PROTEIN"/>
    <property type="match status" value="1"/>
</dbReference>
<comment type="caution">
    <text evidence="2">The sequence shown here is derived from an EMBL/GenBank/DDBJ whole genome shotgun (WGS) entry which is preliminary data.</text>
</comment>
<dbReference type="Proteomes" id="UP001054889">
    <property type="component" value="Unassembled WGS sequence"/>
</dbReference>
<feature type="domain" description="At1g61320/AtMIF1 LRR" evidence="1">
    <location>
        <begin position="1"/>
        <end position="152"/>
    </location>
</feature>
<proteinExistence type="predicted"/>
<evidence type="ECO:0000313" key="2">
    <source>
        <dbReference type="EMBL" id="GJN04741.1"/>
    </source>
</evidence>
<protein>
    <recommendedName>
        <fullName evidence="1">At1g61320/AtMIF1 LRR domain-containing protein</fullName>
    </recommendedName>
</protein>
<keyword evidence="3" id="KW-1185">Reference proteome</keyword>
<reference evidence="2" key="1">
    <citation type="journal article" date="2018" name="DNA Res.">
        <title>Multiple hybrid de novo genome assembly of finger millet, an orphan allotetraploid crop.</title>
        <authorList>
            <person name="Hatakeyama M."/>
            <person name="Aluri S."/>
            <person name="Balachadran M.T."/>
            <person name="Sivarajan S.R."/>
            <person name="Patrignani A."/>
            <person name="Gruter S."/>
            <person name="Poveda L."/>
            <person name="Shimizu-Inatsugi R."/>
            <person name="Baeten J."/>
            <person name="Francoijs K.J."/>
            <person name="Nataraja K.N."/>
            <person name="Reddy Y.A.N."/>
            <person name="Phadnis S."/>
            <person name="Ravikumar R.L."/>
            <person name="Schlapbach R."/>
            <person name="Sreeman S.M."/>
            <person name="Shimizu K.K."/>
        </authorList>
    </citation>
    <scope>NUCLEOTIDE SEQUENCE</scope>
</reference>
<name>A0AAV5D2S5_ELECO</name>
<gene>
    <name evidence="2" type="primary">ga22313</name>
    <name evidence="2" type="ORF">PR202_ga22313</name>
</gene>